<dbReference type="GO" id="GO:0006313">
    <property type="term" value="P:DNA transposition"/>
    <property type="evidence" value="ECO:0007669"/>
    <property type="project" value="InterPro"/>
</dbReference>
<dbReference type="Proteomes" id="UP000177943">
    <property type="component" value="Unassembled WGS sequence"/>
</dbReference>
<dbReference type="AlphaFoldDB" id="A0A1G2MTG3"/>
<sequence length="218" mass="25549">NVVMRDLKFAEGEVYHIYNRGVDKRSIFQTPKDMSRFFEGMDLFNNLDSIGSLERTVASRHGVSTKEVLDKDRLVKFIAYCLNHNHFHFLLEQITEKGIERFMHKLGMGHSKYINAKYKRSGALFQGSFKAVHIDSNDYLLHASVYVNLNNRVHNYKHGVLTKSSWEEYVTNNKVSNFCKKSTVLEQFKSREDYKNFAEDTLKDIVRKKELARELEIL</sequence>
<name>A0A1G2MTG3_9BACT</name>
<dbReference type="Pfam" id="PF01797">
    <property type="entry name" value="Y1_Tnp"/>
    <property type="match status" value="1"/>
</dbReference>
<feature type="domain" description="Transposase IS200-like" evidence="1">
    <location>
        <begin position="10"/>
        <end position="150"/>
    </location>
</feature>
<dbReference type="PANTHER" id="PTHR34322">
    <property type="entry name" value="TRANSPOSASE, Y1_TNP DOMAIN-CONTAINING"/>
    <property type="match status" value="1"/>
</dbReference>
<evidence type="ECO:0000313" key="2">
    <source>
        <dbReference type="EMBL" id="OHA26301.1"/>
    </source>
</evidence>
<dbReference type="InterPro" id="IPR002686">
    <property type="entry name" value="Transposase_17"/>
</dbReference>
<organism evidence="2 3">
    <name type="scientific">Candidatus Taylorbacteria bacterium RIFCSPHIGHO2_02_FULL_45_35</name>
    <dbReference type="NCBI Taxonomy" id="1802311"/>
    <lineage>
        <taxon>Bacteria</taxon>
        <taxon>Candidatus Tayloriibacteriota</taxon>
    </lineage>
</organism>
<protein>
    <recommendedName>
        <fullName evidence="1">Transposase IS200-like domain-containing protein</fullName>
    </recommendedName>
</protein>
<dbReference type="InterPro" id="IPR036515">
    <property type="entry name" value="Transposase_17_sf"/>
</dbReference>
<proteinExistence type="predicted"/>
<evidence type="ECO:0000313" key="3">
    <source>
        <dbReference type="Proteomes" id="UP000177943"/>
    </source>
</evidence>
<comment type="caution">
    <text evidence="2">The sequence shown here is derived from an EMBL/GenBank/DDBJ whole genome shotgun (WGS) entry which is preliminary data.</text>
</comment>
<dbReference type="GO" id="GO:0004803">
    <property type="term" value="F:transposase activity"/>
    <property type="evidence" value="ECO:0007669"/>
    <property type="project" value="InterPro"/>
</dbReference>
<dbReference type="SMART" id="SM01321">
    <property type="entry name" value="Y1_Tnp"/>
    <property type="match status" value="1"/>
</dbReference>
<evidence type="ECO:0000259" key="1">
    <source>
        <dbReference type="SMART" id="SM01321"/>
    </source>
</evidence>
<dbReference type="GO" id="GO:0003677">
    <property type="term" value="F:DNA binding"/>
    <property type="evidence" value="ECO:0007669"/>
    <property type="project" value="InterPro"/>
</dbReference>
<dbReference type="Gene3D" id="3.30.70.1290">
    <property type="entry name" value="Transposase IS200-like"/>
    <property type="match status" value="1"/>
</dbReference>
<dbReference type="EMBL" id="MHRP01000033">
    <property type="protein sequence ID" value="OHA26301.1"/>
    <property type="molecule type" value="Genomic_DNA"/>
</dbReference>
<reference evidence="2 3" key="1">
    <citation type="journal article" date="2016" name="Nat. Commun.">
        <title>Thousands of microbial genomes shed light on interconnected biogeochemical processes in an aquifer system.</title>
        <authorList>
            <person name="Anantharaman K."/>
            <person name="Brown C.T."/>
            <person name="Hug L.A."/>
            <person name="Sharon I."/>
            <person name="Castelle C.J."/>
            <person name="Probst A.J."/>
            <person name="Thomas B.C."/>
            <person name="Singh A."/>
            <person name="Wilkins M.J."/>
            <person name="Karaoz U."/>
            <person name="Brodie E.L."/>
            <person name="Williams K.H."/>
            <person name="Hubbard S.S."/>
            <person name="Banfield J.F."/>
        </authorList>
    </citation>
    <scope>NUCLEOTIDE SEQUENCE [LARGE SCALE GENOMIC DNA]</scope>
</reference>
<gene>
    <name evidence="2" type="ORF">A3D56_01830</name>
</gene>
<dbReference type="PANTHER" id="PTHR34322:SF2">
    <property type="entry name" value="TRANSPOSASE IS200-LIKE DOMAIN-CONTAINING PROTEIN"/>
    <property type="match status" value="1"/>
</dbReference>
<feature type="non-terminal residue" evidence="2">
    <location>
        <position position="1"/>
    </location>
</feature>
<dbReference type="SUPFAM" id="SSF143422">
    <property type="entry name" value="Transposase IS200-like"/>
    <property type="match status" value="1"/>
</dbReference>
<accession>A0A1G2MTG3</accession>